<sequence length="71" mass="7609">MSGRRVTSWTLRVASGETLPQVFVGDLVEAEGWAHLVTGDAPYRLLGADGQRSEVLRVGDSTAVPTQRRGA</sequence>
<organism evidence="1 2">
    <name type="scientific">Archangium gephyra</name>
    <dbReference type="NCBI Taxonomy" id="48"/>
    <lineage>
        <taxon>Bacteria</taxon>
        <taxon>Pseudomonadati</taxon>
        <taxon>Myxococcota</taxon>
        <taxon>Myxococcia</taxon>
        <taxon>Myxococcales</taxon>
        <taxon>Cystobacterineae</taxon>
        <taxon>Archangiaceae</taxon>
        <taxon>Archangium</taxon>
    </lineage>
</organism>
<dbReference type="AlphaFoldDB" id="A0A2W5TNI7"/>
<protein>
    <submittedName>
        <fullName evidence="1">Uncharacterized protein</fullName>
    </submittedName>
</protein>
<proteinExistence type="predicted"/>
<reference evidence="1 2" key="1">
    <citation type="submission" date="2017-08" db="EMBL/GenBank/DDBJ databases">
        <title>Infants hospitalized years apart are colonized by the same room-sourced microbial strains.</title>
        <authorList>
            <person name="Brooks B."/>
            <person name="Olm M.R."/>
            <person name="Firek B.A."/>
            <person name="Baker R."/>
            <person name="Thomas B.C."/>
            <person name="Morowitz M.J."/>
            <person name="Banfield J.F."/>
        </authorList>
    </citation>
    <scope>NUCLEOTIDE SEQUENCE [LARGE SCALE GENOMIC DNA]</scope>
    <source>
        <strain evidence="1">S2_003_000_R2_14</strain>
    </source>
</reference>
<dbReference type="EMBL" id="QFQP01000006">
    <property type="protein sequence ID" value="PZR14893.1"/>
    <property type="molecule type" value="Genomic_DNA"/>
</dbReference>
<dbReference type="Proteomes" id="UP000249061">
    <property type="component" value="Unassembled WGS sequence"/>
</dbReference>
<accession>A0A2W5TNI7</accession>
<evidence type="ECO:0000313" key="1">
    <source>
        <dbReference type="EMBL" id="PZR14893.1"/>
    </source>
</evidence>
<evidence type="ECO:0000313" key="2">
    <source>
        <dbReference type="Proteomes" id="UP000249061"/>
    </source>
</evidence>
<name>A0A2W5TNI7_9BACT</name>
<comment type="caution">
    <text evidence="1">The sequence shown here is derived from an EMBL/GenBank/DDBJ whole genome shotgun (WGS) entry which is preliminary data.</text>
</comment>
<gene>
    <name evidence="1" type="ORF">DI536_08900</name>
</gene>